<organism evidence="3 4">
    <name type="scientific">Enterocloster aldenensis</name>
    <dbReference type="NCBI Taxonomy" id="358742"/>
    <lineage>
        <taxon>Bacteria</taxon>
        <taxon>Bacillati</taxon>
        <taxon>Bacillota</taxon>
        <taxon>Clostridia</taxon>
        <taxon>Lachnospirales</taxon>
        <taxon>Lachnospiraceae</taxon>
        <taxon>Enterocloster</taxon>
    </lineage>
</organism>
<evidence type="ECO:0000256" key="1">
    <source>
        <dbReference type="SAM" id="MobiDB-lite"/>
    </source>
</evidence>
<feature type="chain" id="PRO_5043902063" evidence="2">
    <location>
        <begin position="31"/>
        <end position="362"/>
    </location>
</feature>
<protein>
    <submittedName>
        <fullName evidence="3">Uncharacterized protein</fullName>
    </submittedName>
</protein>
<sequence length="362" mass="37419">MRKGYRYYGAVWMTVLCLVCLSGCGQQTSAAGNPGIGTGMDGGMAADSGLEAGTGRGTGADGLEAGTDRETGADGLEAGAGRGTGDDGSEEGAGRGTGADGLDAGAGRGTGADGLEAGADKDAGDVGVKPGQAPSDTAALSGDSRTERFEILDADDDGMLVCGAGANGMSGLFRVGHGSVLEDADGKPVRISELKSGMIVELSWEGYVLESYPGQFSYQKLRITQEKGSRELEFYKQLIKDLAEVDPGLNDGITQSYFDFSMVDSLSDAEKEGLAYMGGTCFGAWGELATEKDLVESGALDPQKGLEYGILVTIEETSNSGSRLTCSARKYRSGTGAYYFSDVTATYKDGVWTYKVGAEMIS</sequence>
<evidence type="ECO:0000256" key="2">
    <source>
        <dbReference type="SAM" id="SignalP"/>
    </source>
</evidence>
<keyword evidence="2" id="KW-0732">Signal</keyword>
<reference evidence="3" key="1">
    <citation type="submission" date="2022-01" db="EMBL/GenBank/DDBJ databases">
        <title>Collection of gut derived symbiotic bacterial strains cultured from healthy donors.</title>
        <authorList>
            <person name="Lin H."/>
            <person name="Kohout C."/>
            <person name="Waligurski E."/>
            <person name="Pamer E.G."/>
        </authorList>
    </citation>
    <scope>NUCLEOTIDE SEQUENCE</scope>
    <source>
        <strain evidence="3">DFI.6.55</strain>
    </source>
</reference>
<comment type="caution">
    <text evidence="3">The sequence shown here is derived from an EMBL/GenBank/DDBJ whole genome shotgun (WGS) entry which is preliminary data.</text>
</comment>
<evidence type="ECO:0000313" key="4">
    <source>
        <dbReference type="Proteomes" id="UP001299608"/>
    </source>
</evidence>
<accession>A0AAW5BPM3</accession>
<dbReference type="RefSeq" id="WP_238053326.1">
    <property type="nucleotide sequence ID" value="NZ_JAKNGE010000001.1"/>
</dbReference>
<proteinExistence type="predicted"/>
<evidence type="ECO:0000313" key="3">
    <source>
        <dbReference type="EMBL" id="MCG4743972.1"/>
    </source>
</evidence>
<feature type="region of interest" description="Disordered" evidence="1">
    <location>
        <begin position="42"/>
        <end position="143"/>
    </location>
</feature>
<name>A0AAW5BPM3_9FIRM</name>
<feature type="compositionally biased region" description="Gly residues" evidence="1">
    <location>
        <begin position="94"/>
        <end position="112"/>
    </location>
</feature>
<feature type="signal peptide" evidence="2">
    <location>
        <begin position="1"/>
        <end position="30"/>
    </location>
</feature>
<gene>
    <name evidence="3" type="ORF">L0N08_00935</name>
</gene>
<dbReference type="EMBL" id="JAKNGE010000001">
    <property type="protein sequence ID" value="MCG4743972.1"/>
    <property type="molecule type" value="Genomic_DNA"/>
</dbReference>
<dbReference type="AlphaFoldDB" id="A0AAW5BPM3"/>
<dbReference type="Proteomes" id="UP001299608">
    <property type="component" value="Unassembled WGS sequence"/>
</dbReference>